<dbReference type="PANTHER" id="PTHR43163:SF6">
    <property type="entry name" value="DIPEPTIDE TRANSPORT SYSTEM PERMEASE PROTEIN DPPB-RELATED"/>
    <property type="match status" value="1"/>
</dbReference>
<evidence type="ECO:0000256" key="3">
    <source>
        <dbReference type="ARBA" id="ARBA00022475"/>
    </source>
</evidence>
<keyword evidence="4 7" id="KW-0812">Transmembrane</keyword>
<dbReference type="EMBL" id="WEID01000027">
    <property type="protein sequence ID" value="KAB8138136.1"/>
    <property type="molecule type" value="Genomic_DNA"/>
</dbReference>
<dbReference type="PANTHER" id="PTHR43163">
    <property type="entry name" value="DIPEPTIDE TRANSPORT SYSTEM PERMEASE PROTEIN DPPB-RELATED"/>
    <property type="match status" value="1"/>
</dbReference>
<feature type="transmembrane region" description="Helical" evidence="7">
    <location>
        <begin position="241"/>
        <end position="267"/>
    </location>
</feature>
<dbReference type="RefSeq" id="WP_153402134.1">
    <property type="nucleotide sequence ID" value="NZ_ML762426.1"/>
</dbReference>
<feature type="transmembrane region" description="Helical" evidence="7">
    <location>
        <begin position="99"/>
        <end position="119"/>
    </location>
</feature>
<comment type="caution">
    <text evidence="9">The sequence shown here is derived from an EMBL/GenBank/DDBJ whole genome shotgun (WGS) entry which is preliminary data.</text>
</comment>
<keyword evidence="10" id="KW-1185">Reference proteome</keyword>
<dbReference type="NCBIfam" id="NF045472">
    <property type="entry name" value="Opp4B"/>
    <property type="match status" value="1"/>
</dbReference>
<evidence type="ECO:0000256" key="7">
    <source>
        <dbReference type="RuleBase" id="RU363032"/>
    </source>
</evidence>
<feature type="transmembrane region" description="Helical" evidence="7">
    <location>
        <begin position="9"/>
        <end position="27"/>
    </location>
</feature>
<dbReference type="PROSITE" id="PS50928">
    <property type="entry name" value="ABC_TM1"/>
    <property type="match status" value="1"/>
</dbReference>
<dbReference type="OrthoDB" id="9773683at2"/>
<dbReference type="GO" id="GO:0055085">
    <property type="term" value="P:transmembrane transport"/>
    <property type="evidence" value="ECO:0007669"/>
    <property type="project" value="InterPro"/>
</dbReference>
<dbReference type="SUPFAM" id="SSF161098">
    <property type="entry name" value="MetI-like"/>
    <property type="match status" value="1"/>
</dbReference>
<dbReference type="InterPro" id="IPR045621">
    <property type="entry name" value="BPD_transp_1_N"/>
</dbReference>
<dbReference type="InterPro" id="IPR000515">
    <property type="entry name" value="MetI-like"/>
</dbReference>
<proteinExistence type="inferred from homology"/>
<feature type="transmembrane region" description="Helical" evidence="7">
    <location>
        <begin position="140"/>
        <end position="161"/>
    </location>
</feature>
<keyword evidence="3" id="KW-1003">Cell membrane</keyword>
<feature type="domain" description="ABC transmembrane type-1" evidence="8">
    <location>
        <begin position="95"/>
        <end position="306"/>
    </location>
</feature>
<evidence type="ECO:0000313" key="9">
    <source>
        <dbReference type="EMBL" id="KAB8138136.1"/>
    </source>
</evidence>
<keyword evidence="5 7" id="KW-1133">Transmembrane helix</keyword>
<sequence>MWTFTIRRILIMLPQILLLSIVIYLLAKMMPGDALTGLIDPNIGPEAIEAQREKLGLNNPWYVQYWDWITNVFQGNLGQSFQHKLPVTELVSQRLINTFWLSVMTLILTYAIAIPLGLISGRHNDTWTDRMITGYTYIGFAAPIFIFALLMLFVFGFHFGWFPTSGSVEPGAVPGTFDYFISKINHMLLPALSMALITTVSTVQYLRSEIIDTKQKDFVLLARSKGVSESRIYRNHIFRNSLLPVAAFFGYEITGLIGGSIFIENIFSYPGIGQLFLNSVMQRDTSVVTALVLLFGIASILGTLLSDIILSIVDPRIRMK</sequence>
<gene>
    <name evidence="9" type="ORF">F9U64_06215</name>
</gene>
<name>A0A7C8GUE4_9BACI</name>
<dbReference type="Pfam" id="PF19300">
    <property type="entry name" value="BPD_transp_1_N"/>
    <property type="match status" value="1"/>
</dbReference>
<dbReference type="Gene3D" id="1.10.3720.10">
    <property type="entry name" value="MetI-like"/>
    <property type="match status" value="1"/>
</dbReference>
<dbReference type="Pfam" id="PF00528">
    <property type="entry name" value="BPD_transp_1"/>
    <property type="match status" value="1"/>
</dbReference>
<feature type="transmembrane region" description="Helical" evidence="7">
    <location>
        <begin position="287"/>
        <end position="313"/>
    </location>
</feature>
<dbReference type="InterPro" id="IPR035906">
    <property type="entry name" value="MetI-like_sf"/>
</dbReference>
<dbReference type="GO" id="GO:0005886">
    <property type="term" value="C:plasma membrane"/>
    <property type="evidence" value="ECO:0007669"/>
    <property type="project" value="UniProtKB-SubCell"/>
</dbReference>
<keyword evidence="6 7" id="KW-0472">Membrane</keyword>
<dbReference type="CDD" id="cd06261">
    <property type="entry name" value="TM_PBP2"/>
    <property type="match status" value="1"/>
</dbReference>
<evidence type="ECO:0000256" key="6">
    <source>
        <dbReference type="ARBA" id="ARBA00023136"/>
    </source>
</evidence>
<evidence type="ECO:0000256" key="1">
    <source>
        <dbReference type="ARBA" id="ARBA00004651"/>
    </source>
</evidence>
<protein>
    <submittedName>
        <fullName evidence="9">ABC transporter permease</fullName>
    </submittedName>
</protein>
<comment type="subcellular location">
    <subcellularLocation>
        <location evidence="1 7">Cell membrane</location>
        <topology evidence="1 7">Multi-pass membrane protein</topology>
    </subcellularLocation>
</comment>
<feature type="transmembrane region" description="Helical" evidence="7">
    <location>
        <begin position="187"/>
        <end position="206"/>
    </location>
</feature>
<evidence type="ECO:0000259" key="8">
    <source>
        <dbReference type="PROSITE" id="PS50928"/>
    </source>
</evidence>
<organism evidence="9 10">
    <name type="scientific">Gracilibacillus oryzae</name>
    <dbReference type="NCBI Taxonomy" id="1672701"/>
    <lineage>
        <taxon>Bacteria</taxon>
        <taxon>Bacillati</taxon>
        <taxon>Bacillota</taxon>
        <taxon>Bacilli</taxon>
        <taxon>Bacillales</taxon>
        <taxon>Bacillaceae</taxon>
        <taxon>Gracilibacillus</taxon>
    </lineage>
</organism>
<evidence type="ECO:0000313" key="10">
    <source>
        <dbReference type="Proteomes" id="UP000480246"/>
    </source>
</evidence>
<evidence type="ECO:0000256" key="4">
    <source>
        <dbReference type="ARBA" id="ARBA00022692"/>
    </source>
</evidence>
<keyword evidence="2 7" id="KW-0813">Transport</keyword>
<evidence type="ECO:0000256" key="2">
    <source>
        <dbReference type="ARBA" id="ARBA00022448"/>
    </source>
</evidence>
<accession>A0A7C8GUE4</accession>
<reference evidence="9 10" key="1">
    <citation type="submission" date="2019-10" db="EMBL/GenBank/DDBJ databases">
        <title>Gracilibacillus sp. nov. isolated from rice seeds.</title>
        <authorList>
            <person name="He S."/>
        </authorList>
    </citation>
    <scope>NUCLEOTIDE SEQUENCE [LARGE SCALE GENOMIC DNA]</scope>
    <source>
        <strain evidence="9 10">TD8</strain>
    </source>
</reference>
<evidence type="ECO:0000256" key="5">
    <source>
        <dbReference type="ARBA" id="ARBA00022989"/>
    </source>
</evidence>
<dbReference type="Proteomes" id="UP000480246">
    <property type="component" value="Unassembled WGS sequence"/>
</dbReference>
<comment type="similarity">
    <text evidence="7">Belongs to the binding-protein-dependent transport system permease family.</text>
</comment>
<dbReference type="AlphaFoldDB" id="A0A7C8GUE4"/>